<gene>
    <name evidence="1" type="ORF">LCGC14_0959760</name>
</gene>
<dbReference type="EMBL" id="LAZR01003465">
    <property type="protein sequence ID" value="KKN18035.1"/>
    <property type="molecule type" value="Genomic_DNA"/>
</dbReference>
<evidence type="ECO:0000313" key="1">
    <source>
        <dbReference type="EMBL" id="KKN18035.1"/>
    </source>
</evidence>
<name>A0A0F9NER9_9ZZZZ</name>
<proteinExistence type="predicted"/>
<sequence>MAGPFLTAKTPAHREWWGSAAPREEYGYLDIWGAEAGTAWKLFGGGHALEFARLAELGAEIPGVKAVKEFLGLDQPWPAAEEYREQLVAMYPGPPPRPEAPRYEKEEDWKGSPWFHDELFKDGFPTKGVPIPLAQRLFELKVDEVRRREIIERGPSGLIAGAGLMAMDLVVSATDPINLAAMFIPVVGELRAARMIARFGRRGGRFFTGAIEGAVGTAMVEPFVLQGTKMQQADYGMVDSLVAITLGIPLGGGLHVGLGALGDKLARASAHTREAALKNSVARMADGRRPMADQVVKLDEKVGREIAIDETLARKEVQDQVRHAPTEEADRRSADIEQQRVRLMESLAEQVEEPVEAAAEAGWTIRDREVKPVPEPEKAPDISEQRELFTAQAADSRATIISPEMATPEQIAADSTWARQAIARQRALAAAPAEVPVAELQRRMAKLEELTPEELQRRMAKLVGVEARGPYSEMAPGSKEHRALVREAVAAGRTVPEEHLTPYRKQRWAREALEPPEGAKRRLAELEKAEAEALWEVDAAHWKERQVSSGRWEAKFADRYRDIIRGDIKPEIEAAEPPTMMRAEEMEFGALVTTYRRAGSTWPDWATDRGWTKKQVVRSLDKLLAGDKMGRREVDIAHAAVEEARARTIMSAMKTIGHSDDPEMARLLDEYVRVLEDAENEGADPGAIQAAEGKLYEAYRQGLQGARQKEIAKELASEVGREEGVTVRAEMDEIDAMAQKDFEAEVRAFDEFVADDKKAVARAAEAVEEPTDLPAERLDDQYAMDPEASVEADAQLRDLPETTKIADAQRELDDLMSELDLLVEQGVITPETVEGVRRMAADAKVRGDDYAEAIRRAANCLTVRG</sequence>
<organism evidence="1">
    <name type="scientific">marine sediment metagenome</name>
    <dbReference type="NCBI Taxonomy" id="412755"/>
    <lineage>
        <taxon>unclassified sequences</taxon>
        <taxon>metagenomes</taxon>
        <taxon>ecological metagenomes</taxon>
    </lineage>
</organism>
<dbReference type="AlphaFoldDB" id="A0A0F9NER9"/>
<reference evidence="1" key="1">
    <citation type="journal article" date="2015" name="Nature">
        <title>Complex archaea that bridge the gap between prokaryotes and eukaryotes.</title>
        <authorList>
            <person name="Spang A."/>
            <person name="Saw J.H."/>
            <person name="Jorgensen S.L."/>
            <person name="Zaremba-Niedzwiedzka K."/>
            <person name="Martijn J."/>
            <person name="Lind A.E."/>
            <person name="van Eijk R."/>
            <person name="Schleper C."/>
            <person name="Guy L."/>
            <person name="Ettema T.J."/>
        </authorList>
    </citation>
    <scope>NUCLEOTIDE SEQUENCE</scope>
</reference>
<accession>A0A0F9NER9</accession>
<comment type="caution">
    <text evidence="1">The sequence shown here is derived from an EMBL/GenBank/DDBJ whole genome shotgun (WGS) entry which is preliminary data.</text>
</comment>
<protein>
    <submittedName>
        <fullName evidence="1">Uncharacterized protein</fullName>
    </submittedName>
</protein>